<dbReference type="EMBL" id="PDCK01000040">
    <property type="protein sequence ID" value="PRQ48976.1"/>
    <property type="molecule type" value="Genomic_DNA"/>
</dbReference>
<keyword evidence="1" id="KW-0812">Transmembrane</keyword>
<keyword evidence="3" id="KW-1185">Reference proteome</keyword>
<comment type="caution">
    <text evidence="2">The sequence shown here is derived from an EMBL/GenBank/DDBJ whole genome shotgun (WGS) entry which is preliminary data.</text>
</comment>
<dbReference type="AlphaFoldDB" id="A0A2P6RRB4"/>
<proteinExistence type="predicted"/>
<evidence type="ECO:0000256" key="1">
    <source>
        <dbReference type="SAM" id="Phobius"/>
    </source>
</evidence>
<evidence type="ECO:0000313" key="3">
    <source>
        <dbReference type="Proteomes" id="UP000238479"/>
    </source>
</evidence>
<feature type="transmembrane region" description="Helical" evidence="1">
    <location>
        <begin position="12"/>
        <end position="38"/>
    </location>
</feature>
<reference evidence="2 3" key="1">
    <citation type="journal article" date="2018" name="Nat. Genet.">
        <title>The Rosa genome provides new insights in the design of modern roses.</title>
        <authorList>
            <person name="Bendahmane M."/>
        </authorList>
    </citation>
    <scope>NUCLEOTIDE SEQUENCE [LARGE SCALE GENOMIC DNA]</scope>
    <source>
        <strain evidence="3">cv. Old Blush</strain>
    </source>
</reference>
<keyword evidence="1" id="KW-0472">Membrane</keyword>
<dbReference type="Proteomes" id="UP000238479">
    <property type="component" value="Chromosome 2"/>
</dbReference>
<gene>
    <name evidence="2" type="ORF">RchiOBHm_Chr2g0116741</name>
</gene>
<accession>A0A2P6RRB4</accession>
<organism evidence="2 3">
    <name type="scientific">Rosa chinensis</name>
    <name type="common">China rose</name>
    <dbReference type="NCBI Taxonomy" id="74649"/>
    <lineage>
        <taxon>Eukaryota</taxon>
        <taxon>Viridiplantae</taxon>
        <taxon>Streptophyta</taxon>
        <taxon>Embryophyta</taxon>
        <taxon>Tracheophyta</taxon>
        <taxon>Spermatophyta</taxon>
        <taxon>Magnoliopsida</taxon>
        <taxon>eudicotyledons</taxon>
        <taxon>Gunneridae</taxon>
        <taxon>Pentapetalae</taxon>
        <taxon>rosids</taxon>
        <taxon>fabids</taxon>
        <taxon>Rosales</taxon>
        <taxon>Rosaceae</taxon>
        <taxon>Rosoideae</taxon>
        <taxon>Rosoideae incertae sedis</taxon>
        <taxon>Rosa</taxon>
    </lineage>
</organism>
<sequence length="100" mass="11300">MLCLVSLDVLGFLPVCLFPILLDLGFFGLLVQLGIAFFSPKERRVIKVNARNYSKYVKHVQPYPVKVLRAMDLGFTNQIPKRYAKSVRICLPELGSLKSS</sequence>
<evidence type="ECO:0000313" key="2">
    <source>
        <dbReference type="EMBL" id="PRQ48976.1"/>
    </source>
</evidence>
<name>A0A2P6RRB4_ROSCH</name>
<dbReference type="Gramene" id="PRQ48976">
    <property type="protein sequence ID" value="PRQ48976"/>
    <property type="gene ID" value="RchiOBHm_Chr2g0116741"/>
</dbReference>
<protein>
    <submittedName>
        <fullName evidence="2">Uncharacterized protein</fullName>
    </submittedName>
</protein>
<keyword evidence="1" id="KW-1133">Transmembrane helix</keyword>